<dbReference type="InterPro" id="IPR021795">
    <property type="entry name" value="DUF3363"/>
</dbReference>
<dbReference type="Proteomes" id="UP000249417">
    <property type="component" value="Unassembled WGS sequence"/>
</dbReference>
<comment type="caution">
    <text evidence="2">The sequence shown here is derived from an EMBL/GenBank/DDBJ whole genome shotgun (WGS) entry which is preliminary data.</text>
</comment>
<gene>
    <name evidence="2" type="ORF">DI551_07325</name>
</gene>
<evidence type="ECO:0000313" key="2">
    <source>
        <dbReference type="EMBL" id="PZQ45470.1"/>
    </source>
</evidence>
<dbReference type="AlphaFoldDB" id="A0A2W5Q2B4"/>
<feature type="compositionally biased region" description="Basic and acidic residues" evidence="1">
    <location>
        <begin position="671"/>
        <end position="681"/>
    </location>
</feature>
<evidence type="ECO:0000313" key="3">
    <source>
        <dbReference type="Proteomes" id="UP000249417"/>
    </source>
</evidence>
<evidence type="ECO:0008006" key="4">
    <source>
        <dbReference type="Google" id="ProtNLM"/>
    </source>
</evidence>
<name>A0A2W5Q2B4_9BACT</name>
<feature type="region of interest" description="Disordered" evidence="1">
    <location>
        <begin position="653"/>
        <end position="681"/>
    </location>
</feature>
<accession>A0A2W5Q2B4</accession>
<proteinExistence type="predicted"/>
<protein>
    <recommendedName>
        <fullName evidence="4">DUF3363 domain-containing protein</fullName>
    </recommendedName>
</protein>
<dbReference type="EMBL" id="QFQB01000048">
    <property type="protein sequence ID" value="PZQ45470.1"/>
    <property type="molecule type" value="Genomic_DNA"/>
</dbReference>
<dbReference type="Pfam" id="PF11843">
    <property type="entry name" value="DUF3363"/>
    <property type="match status" value="1"/>
</dbReference>
<evidence type="ECO:0000256" key="1">
    <source>
        <dbReference type="SAM" id="MobiDB-lite"/>
    </source>
</evidence>
<reference evidence="2 3" key="1">
    <citation type="submission" date="2017-08" db="EMBL/GenBank/DDBJ databases">
        <title>Infants hospitalized years apart are colonized by the same room-sourced microbial strains.</title>
        <authorList>
            <person name="Brooks B."/>
            <person name="Olm M.R."/>
            <person name="Firek B.A."/>
            <person name="Baker R."/>
            <person name="Thomas B.C."/>
            <person name="Morowitz M.J."/>
            <person name="Banfield J.F."/>
        </authorList>
    </citation>
    <scope>NUCLEOTIDE SEQUENCE [LARGE SCALE GENOMIC DNA]</scope>
    <source>
        <strain evidence="2">S2_005_002_R2_29</strain>
    </source>
</reference>
<organism evidence="2 3">
    <name type="scientific">Micavibrio aeruginosavorus</name>
    <dbReference type="NCBI Taxonomy" id="349221"/>
    <lineage>
        <taxon>Bacteria</taxon>
        <taxon>Pseudomonadati</taxon>
        <taxon>Bdellovibrionota</taxon>
        <taxon>Bdellovibrionia</taxon>
        <taxon>Bdellovibrionales</taxon>
        <taxon>Pseudobdellovibrionaceae</taxon>
        <taxon>Micavibrio</taxon>
    </lineage>
</organism>
<sequence>MLIDQLHSIGRGAGLEDMGPLIVTKDTARKAIFTKLNRGGGIASASSSKRTVRRGLMTRGNSFVGFASGQRVVVKARYVKHKVGSMKAGGGAASLRDHLKYISRPAAGKDGEKAVLFNEQEDGLERKPFLELCQNDRHHWRFIISPENGHQIEDFQGYVRNVMKLVEKDLKTSLTWTAAVHYDTDDVHAHVIVRGVNDRGEDLVIGQDYVKEGFRRRAQEVATELLGERSLEEIQKSQEKEVEALRVTSLDYFMAKEMGEGRTLDVRATRNFGKSIFYEGLIKGRLRFLAASGLAFEHPPGVYTLKEDYQNDLRQIAQRNEAVKRLYPKIQDHARLDDLSVYALKDGQGPTVSGRIVDKGIMDELYDRKYVVIQDMDEKLHFVAINETRSYDKVKAGSLVMIDPHQATGKADKNIKKVADMNGGIYDTVVHLTYIQNKQQYIPEEDRAQYIDYHLKRLETLEKNEIVKVLDGGRYEIPVDVIDQGEELTKKINEREKKRFYPHLTVLSAEPIESLVHAEKKTWLDKELFKQAKKDQSIPYDADILQALDTRRDWLVKQDLAYTQSNGEFALRRKALLQLDRMEVNAAGRKLGEKFGLKFNDKQVEAGRSVQYGGFVTLETGTWAIVSQGKDLQLAHVASEPKLERGDMAVLKQTEGKMELQKSSPAKAKARGKDKDQEMEL</sequence>